<evidence type="ECO:0000256" key="2">
    <source>
        <dbReference type="ARBA" id="ARBA00005417"/>
    </source>
</evidence>
<sequence>MPKITIDNLSFAYPDTSTEALKEIQLTIEPGEFVAITGATGAGKSTLLRCINGIIPHFQPGTLQGAVYLETSAGRSAVGRVSTPHLARYIGSVFDDPEGQIVSPIVEEEIAFALENTGVDPTQMDERIQHALDDCGIAHLRQHPTNRLSGGQKQRVAIAAALALAPSILILDEPTSELDPDGTEAVLHVLSELHRQRGITVIIVEQKINLLAPLCDRLVLMDQGRIVLEGPPRQVLRQADVFTQLGIELPVPARLMHALVKEGALPPLDSPGAPPVPLTVDEAYTLSQALLTGS</sequence>
<evidence type="ECO:0000256" key="6">
    <source>
        <dbReference type="ARBA" id="ARBA00022840"/>
    </source>
</evidence>
<comment type="subcellular location">
    <subcellularLocation>
        <location evidence="1">Cell membrane</location>
        <topology evidence="1">Peripheral membrane protein</topology>
    </subcellularLocation>
</comment>
<comment type="similarity">
    <text evidence="2">Belongs to the ABC transporter superfamily.</text>
</comment>
<keyword evidence="8" id="KW-0472">Membrane</keyword>
<evidence type="ECO:0000256" key="8">
    <source>
        <dbReference type="ARBA" id="ARBA00023136"/>
    </source>
</evidence>
<dbReference type="SUPFAM" id="SSF52540">
    <property type="entry name" value="P-loop containing nucleoside triphosphate hydrolases"/>
    <property type="match status" value="1"/>
</dbReference>
<dbReference type="InterPro" id="IPR027417">
    <property type="entry name" value="P-loop_NTPase"/>
</dbReference>
<dbReference type="CDD" id="cd03225">
    <property type="entry name" value="ABC_cobalt_CbiO_domain1"/>
    <property type="match status" value="1"/>
</dbReference>
<dbReference type="GO" id="GO:0042626">
    <property type="term" value="F:ATPase-coupled transmembrane transporter activity"/>
    <property type="evidence" value="ECO:0007669"/>
    <property type="project" value="TreeGrafter"/>
</dbReference>
<dbReference type="EMBL" id="SLXT01000003">
    <property type="protein sequence ID" value="TCP68516.1"/>
    <property type="molecule type" value="Genomic_DNA"/>
</dbReference>
<dbReference type="PROSITE" id="PS50893">
    <property type="entry name" value="ABC_TRANSPORTER_2"/>
    <property type="match status" value="1"/>
</dbReference>
<comment type="caution">
    <text evidence="10">The sequence shown here is derived from an EMBL/GenBank/DDBJ whole genome shotgun (WGS) entry which is preliminary data.</text>
</comment>
<keyword evidence="7" id="KW-1278">Translocase</keyword>
<evidence type="ECO:0000313" key="10">
    <source>
        <dbReference type="EMBL" id="TCP68516.1"/>
    </source>
</evidence>
<proteinExistence type="inferred from homology"/>
<dbReference type="InterPro" id="IPR050095">
    <property type="entry name" value="ECF_ABC_transporter_ATP-bd"/>
</dbReference>
<accession>A0A4V2SY36</accession>
<dbReference type="FunFam" id="3.40.50.300:FF:000224">
    <property type="entry name" value="Energy-coupling factor transporter ATP-binding protein EcfA"/>
    <property type="match status" value="1"/>
</dbReference>
<evidence type="ECO:0000313" key="11">
    <source>
        <dbReference type="Proteomes" id="UP000294813"/>
    </source>
</evidence>
<gene>
    <name evidence="10" type="ORF">EDD73_103150</name>
</gene>
<dbReference type="InterPro" id="IPR003439">
    <property type="entry name" value="ABC_transporter-like_ATP-bd"/>
</dbReference>
<dbReference type="Proteomes" id="UP000294813">
    <property type="component" value="Unassembled WGS sequence"/>
</dbReference>
<feature type="domain" description="ABC transporter" evidence="9">
    <location>
        <begin position="4"/>
        <end position="248"/>
    </location>
</feature>
<evidence type="ECO:0000259" key="9">
    <source>
        <dbReference type="PROSITE" id="PS50893"/>
    </source>
</evidence>
<evidence type="ECO:0000256" key="3">
    <source>
        <dbReference type="ARBA" id="ARBA00022448"/>
    </source>
</evidence>
<dbReference type="GO" id="GO:0043190">
    <property type="term" value="C:ATP-binding cassette (ABC) transporter complex"/>
    <property type="evidence" value="ECO:0007669"/>
    <property type="project" value="TreeGrafter"/>
</dbReference>
<dbReference type="InterPro" id="IPR015856">
    <property type="entry name" value="ABC_transpr_CbiO/EcfA_su"/>
</dbReference>
<evidence type="ECO:0000256" key="5">
    <source>
        <dbReference type="ARBA" id="ARBA00022741"/>
    </source>
</evidence>
<protein>
    <submittedName>
        <fullName evidence="10">Energy-coupling factor transport system ATP-binding protein</fullName>
    </submittedName>
</protein>
<dbReference type="PANTHER" id="PTHR43553">
    <property type="entry name" value="HEAVY METAL TRANSPORTER"/>
    <property type="match status" value="1"/>
</dbReference>
<keyword evidence="4" id="KW-1003">Cell membrane</keyword>
<dbReference type="OrthoDB" id="501320at2"/>
<organism evidence="10 11">
    <name type="scientific">Heliophilum fasciatum</name>
    <dbReference type="NCBI Taxonomy" id="35700"/>
    <lineage>
        <taxon>Bacteria</taxon>
        <taxon>Bacillati</taxon>
        <taxon>Bacillota</taxon>
        <taxon>Clostridia</taxon>
        <taxon>Eubacteriales</taxon>
        <taxon>Heliobacteriaceae</taxon>
        <taxon>Heliophilum</taxon>
    </lineage>
</organism>
<dbReference type="InterPro" id="IPR003593">
    <property type="entry name" value="AAA+_ATPase"/>
</dbReference>
<dbReference type="Pfam" id="PF00005">
    <property type="entry name" value="ABC_tran"/>
    <property type="match status" value="1"/>
</dbReference>
<dbReference type="PROSITE" id="PS00211">
    <property type="entry name" value="ABC_TRANSPORTER_1"/>
    <property type="match status" value="1"/>
</dbReference>
<keyword evidence="5" id="KW-0547">Nucleotide-binding</keyword>
<evidence type="ECO:0000256" key="1">
    <source>
        <dbReference type="ARBA" id="ARBA00004202"/>
    </source>
</evidence>
<evidence type="ECO:0000256" key="4">
    <source>
        <dbReference type="ARBA" id="ARBA00022475"/>
    </source>
</evidence>
<dbReference type="GO" id="GO:0005524">
    <property type="term" value="F:ATP binding"/>
    <property type="evidence" value="ECO:0007669"/>
    <property type="project" value="UniProtKB-KW"/>
</dbReference>
<dbReference type="GO" id="GO:0016887">
    <property type="term" value="F:ATP hydrolysis activity"/>
    <property type="evidence" value="ECO:0007669"/>
    <property type="project" value="InterPro"/>
</dbReference>
<keyword evidence="11" id="KW-1185">Reference proteome</keyword>
<dbReference type="RefSeq" id="WP_131918106.1">
    <property type="nucleotide sequence ID" value="NZ_JAOQNU010000003.1"/>
</dbReference>
<evidence type="ECO:0000256" key="7">
    <source>
        <dbReference type="ARBA" id="ARBA00022967"/>
    </source>
</evidence>
<keyword evidence="6 10" id="KW-0067">ATP-binding</keyword>
<dbReference type="AlphaFoldDB" id="A0A4V2SY36"/>
<dbReference type="Gene3D" id="3.40.50.300">
    <property type="entry name" value="P-loop containing nucleotide triphosphate hydrolases"/>
    <property type="match status" value="1"/>
</dbReference>
<dbReference type="SMART" id="SM00382">
    <property type="entry name" value="AAA"/>
    <property type="match status" value="1"/>
</dbReference>
<dbReference type="InterPro" id="IPR017871">
    <property type="entry name" value="ABC_transporter-like_CS"/>
</dbReference>
<dbReference type="PANTHER" id="PTHR43553:SF24">
    <property type="entry name" value="ENERGY-COUPLING FACTOR TRANSPORTER ATP-BINDING PROTEIN ECFA1"/>
    <property type="match status" value="1"/>
</dbReference>
<reference evidence="10 11" key="1">
    <citation type="submission" date="2019-03" db="EMBL/GenBank/DDBJ databases">
        <title>Genomic Encyclopedia of Type Strains, Phase IV (KMG-IV): sequencing the most valuable type-strain genomes for metagenomic binning, comparative biology and taxonomic classification.</title>
        <authorList>
            <person name="Goeker M."/>
        </authorList>
    </citation>
    <scope>NUCLEOTIDE SEQUENCE [LARGE SCALE GENOMIC DNA]</scope>
    <source>
        <strain evidence="10 11">DSM 11170</strain>
    </source>
</reference>
<name>A0A4V2SY36_9FIRM</name>
<keyword evidence="3" id="KW-0813">Transport</keyword>